<evidence type="ECO:0000313" key="1">
    <source>
        <dbReference type="EMBL" id="KXN99126.1"/>
    </source>
</evidence>
<protein>
    <submittedName>
        <fullName evidence="1">Uncharacterized protein</fullName>
    </submittedName>
</protein>
<organism evidence="1 2">
    <name type="scientific">Aequorivita aquimaris</name>
    <dbReference type="NCBI Taxonomy" id="1548749"/>
    <lineage>
        <taxon>Bacteria</taxon>
        <taxon>Pseudomonadati</taxon>
        <taxon>Bacteroidota</taxon>
        <taxon>Flavobacteriia</taxon>
        <taxon>Flavobacteriales</taxon>
        <taxon>Flavobacteriaceae</taxon>
        <taxon>Aequorivita</taxon>
    </lineage>
</organism>
<accession>A0A137RI11</accession>
<evidence type="ECO:0000313" key="2">
    <source>
        <dbReference type="Proteomes" id="UP000070138"/>
    </source>
</evidence>
<dbReference type="STRING" id="1548749.LS48_08660"/>
<dbReference type="Pfam" id="PF19765">
    <property type="entry name" value="DUF6252"/>
    <property type="match status" value="2"/>
</dbReference>
<comment type="caution">
    <text evidence="1">The sequence shown here is derived from an EMBL/GenBank/DDBJ whole genome shotgun (WGS) entry which is preliminary data.</text>
</comment>
<dbReference type="AlphaFoldDB" id="A0A137RI11"/>
<proteinExistence type="predicted"/>
<dbReference type="EMBL" id="JRWG01000004">
    <property type="protein sequence ID" value="KXN99126.1"/>
    <property type="molecule type" value="Genomic_DNA"/>
</dbReference>
<dbReference type="RefSeq" id="WP_062622018.1">
    <property type="nucleotide sequence ID" value="NZ_JRWG01000004.1"/>
</dbReference>
<dbReference type="InterPro" id="IPR046219">
    <property type="entry name" value="DUF6252"/>
</dbReference>
<dbReference type="Proteomes" id="UP000070138">
    <property type="component" value="Unassembled WGS sequence"/>
</dbReference>
<gene>
    <name evidence="1" type="ORF">LS48_08660</name>
</gene>
<keyword evidence="2" id="KW-1185">Reference proteome</keyword>
<name>A0A137RI11_9FLAO</name>
<dbReference type="PROSITE" id="PS51257">
    <property type="entry name" value="PROKAR_LIPOPROTEIN"/>
    <property type="match status" value="1"/>
</dbReference>
<sequence>MKKFLFVLLATVSLISCEDTQTNEVALQAKVDDRLYTSTDARAALNEDGTLTIQGFNDEESMTIQLSRLGEGNFTIGEGSPNYAVYEDMGGSIYTTNPNGEGVVTISELNETNKTLSGTFNFNAFLPGIDTIYVSQGTLYNVSYTGGDIVDPTNAGLFSAKVDGNQFIPVTVSSRNTGNTIITSGSTANATIVISVTANVEPGDYTLPRGGFAAKYQGVTGPEDTVEGLVTILEHNISEKSIKGTFSFITNRTDITEGQFDVTY</sequence>
<dbReference type="OrthoDB" id="1448607at2"/>
<reference evidence="2" key="1">
    <citation type="submission" date="2014-10" db="EMBL/GenBank/DDBJ databases">
        <title>Genome sequencing of Vitellibacter sp. D-24.</title>
        <authorList>
            <person name="Thevarajoo S."/>
            <person name="Selvaratnam C."/>
            <person name="Goh K.M."/>
            <person name="Chong C.S."/>
        </authorList>
    </citation>
    <scope>NUCLEOTIDE SEQUENCE [LARGE SCALE GENOMIC DNA]</scope>
    <source>
        <strain evidence="2">D-24</strain>
    </source>
</reference>
<reference evidence="1 2" key="2">
    <citation type="journal article" date="2016" name="Int. J. Syst. Evol. Microbiol.">
        <title>Vitellibacter aquimaris sp. nov., a marine bacterium isolated from seawater.</title>
        <authorList>
            <person name="Thevarajoo S."/>
            <person name="Selvaratnam C."/>
            <person name="Goh K.M."/>
            <person name="Hong K.W."/>
            <person name="Chan X.Y."/>
            <person name="Chan K.G."/>
            <person name="Chong C.S."/>
        </authorList>
    </citation>
    <scope>NUCLEOTIDE SEQUENCE [LARGE SCALE GENOMIC DNA]</scope>
    <source>
        <strain evidence="1 2">D-24</strain>
    </source>
</reference>